<sequence length="66" mass="8212">MKPEEYVKFLTEQFVRYMERPRAERKQTRQEHREQRLPVRNQLFGQIPNAIESYVARLKPFFSKKR</sequence>
<gene>
    <name evidence="1" type="ORF">ABNN70_12690</name>
</gene>
<protein>
    <submittedName>
        <fullName evidence="1">YqzE family protein</fullName>
    </submittedName>
</protein>
<dbReference type="RefSeq" id="WP_353947998.1">
    <property type="nucleotide sequence ID" value="NZ_CP159510.1"/>
</dbReference>
<organism evidence="1">
    <name type="scientific">Sporolactobacillus sp. Y61</name>
    <dbReference type="NCBI Taxonomy" id="3160863"/>
    <lineage>
        <taxon>Bacteria</taxon>
        <taxon>Bacillati</taxon>
        <taxon>Bacillota</taxon>
        <taxon>Bacilli</taxon>
        <taxon>Bacillales</taxon>
        <taxon>Sporolactobacillaceae</taxon>
        <taxon>Sporolactobacillus</taxon>
    </lineage>
</organism>
<dbReference type="Pfam" id="PF14038">
    <property type="entry name" value="YqzE"/>
    <property type="match status" value="1"/>
</dbReference>
<dbReference type="AlphaFoldDB" id="A0AAU8IE54"/>
<dbReference type="InterPro" id="IPR025622">
    <property type="entry name" value="YqzE"/>
</dbReference>
<dbReference type="EMBL" id="CP159510">
    <property type="protein sequence ID" value="XCJ16504.1"/>
    <property type="molecule type" value="Genomic_DNA"/>
</dbReference>
<reference evidence="1" key="1">
    <citation type="submission" date="2024-06" db="EMBL/GenBank/DDBJ databases">
        <authorList>
            <person name="Fan A."/>
            <person name="Zhang F.Y."/>
            <person name="Zhang L."/>
        </authorList>
    </citation>
    <scope>NUCLEOTIDE SEQUENCE</scope>
    <source>
        <strain evidence="1">Y61</strain>
    </source>
</reference>
<proteinExistence type="predicted"/>
<accession>A0AAU8IE54</accession>
<name>A0AAU8IE54_9BACL</name>
<evidence type="ECO:0000313" key="1">
    <source>
        <dbReference type="EMBL" id="XCJ16504.1"/>
    </source>
</evidence>